<dbReference type="PANTHER" id="PTHR33802:SF1">
    <property type="entry name" value="XK-RELATED PROTEIN"/>
    <property type="match status" value="1"/>
</dbReference>
<reference evidence="3" key="2">
    <citation type="submission" date="2021-08" db="EMBL/GenBank/DDBJ databases">
        <authorList>
            <person name="Tani A."/>
            <person name="Ola A."/>
            <person name="Ogura Y."/>
            <person name="Katsura K."/>
            <person name="Hayashi T."/>
        </authorList>
    </citation>
    <scope>NUCLEOTIDE SEQUENCE</scope>
    <source>
        <strain evidence="3">DSM 17168</strain>
    </source>
</reference>
<feature type="chain" id="PRO_5046813702" description="Tryptophan-rich sensory protein" evidence="2">
    <location>
        <begin position="18"/>
        <end position="267"/>
    </location>
</feature>
<keyword evidence="1" id="KW-0812">Transmembrane</keyword>
<accession>A0ABQ4SL12</accession>
<feature type="transmembrane region" description="Helical" evidence="1">
    <location>
        <begin position="176"/>
        <end position="194"/>
    </location>
</feature>
<feature type="transmembrane region" description="Helical" evidence="1">
    <location>
        <begin position="47"/>
        <end position="65"/>
    </location>
</feature>
<feature type="transmembrane region" description="Helical" evidence="1">
    <location>
        <begin position="225"/>
        <end position="245"/>
    </location>
</feature>
<feature type="transmembrane region" description="Helical" evidence="1">
    <location>
        <begin position="77"/>
        <end position="98"/>
    </location>
</feature>
<keyword evidence="4" id="KW-1185">Reference proteome</keyword>
<protein>
    <recommendedName>
        <fullName evidence="5">Tryptophan-rich sensory protein</fullName>
    </recommendedName>
</protein>
<evidence type="ECO:0000256" key="1">
    <source>
        <dbReference type="SAM" id="Phobius"/>
    </source>
</evidence>
<keyword evidence="1" id="KW-1133">Transmembrane helix</keyword>
<organism evidence="3 4">
    <name type="scientific">Methylobacterium isbiliense</name>
    <dbReference type="NCBI Taxonomy" id="315478"/>
    <lineage>
        <taxon>Bacteria</taxon>
        <taxon>Pseudomonadati</taxon>
        <taxon>Pseudomonadota</taxon>
        <taxon>Alphaproteobacteria</taxon>
        <taxon>Hyphomicrobiales</taxon>
        <taxon>Methylobacteriaceae</taxon>
        <taxon>Methylobacterium</taxon>
    </lineage>
</organism>
<keyword evidence="1" id="KW-0472">Membrane</keyword>
<proteinExistence type="predicted"/>
<feature type="transmembrane region" description="Helical" evidence="1">
    <location>
        <begin position="139"/>
        <end position="164"/>
    </location>
</feature>
<feature type="transmembrane region" description="Helical" evidence="1">
    <location>
        <begin position="201"/>
        <end position="219"/>
    </location>
</feature>
<sequence>MSLIRRIANLAAALAQAAVPALGYAGLLGRTVDAPYQVIKTPVVPAGYTFAIWSAIFLFCLVYAVEQARPSRAADPVFRRIGWLTAAAFAANAVWSVLAQLQFPLVLTGLVFLVTFVTMLAAALRVFGGEPALQGADRWTVGGGIGMLAAWVTVAIFANWSVVLAEWNLADRPTRTLQALAFLAGAGLTAAVMIRLTRGALPYALTISWALVGVVVGNLERGDPAVAAAAALLLAALGVLTSVRIRDNAEPAGRPGGAAQANPAGMS</sequence>
<name>A0ABQ4SL12_9HYPH</name>
<dbReference type="Proteomes" id="UP001055153">
    <property type="component" value="Unassembled WGS sequence"/>
</dbReference>
<dbReference type="RefSeq" id="WP_238238679.1">
    <property type="nucleotide sequence ID" value="NZ_BPQQ01000056.1"/>
</dbReference>
<evidence type="ECO:0000256" key="2">
    <source>
        <dbReference type="SAM" id="SignalP"/>
    </source>
</evidence>
<reference evidence="3" key="1">
    <citation type="journal article" date="2021" name="Front. Microbiol.">
        <title>Comprehensive Comparative Genomics and Phenotyping of Methylobacterium Species.</title>
        <authorList>
            <person name="Alessa O."/>
            <person name="Ogura Y."/>
            <person name="Fujitani Y."/>
            <person name="Takami H."/>
            <person name="Hayashi T."/>
            <person name="Sahin N."/>
            <person name="Tani A."/>
        </authorList>
    </citation>
    <scope>NUCLEOTIDE SEQUENCE</scope>
    <source>
        <strain evidence="3">DSM 17168</strain>
    </source>
</reference>
<feature type="transmembrane region" description="Helical" evidence="1">
    <location>
        <begin position="104"/>
        <end position="127"/>
    </location>
</feature>
<evidence type="ECO:0008006" key="5">
    <source>
        <dbReference type="Google" id="ProtNLM"/>
    </source>
</evidence>
<dbReference type="PANTHER" id="PTHR33802">
    <property type="entry name" value="SI:CH211-161H7.5-RELATED"/>
    <property type="match status" value="1"/>
</dbReference>
<gene>
    <name evidence="3" type="ORF">GMJLKIPL_4384</name>
</gene>
<evidence type="ECO:0000313" key="3">
    <source>
        <dbReference type="EMBL" id="GJE02435.1"/>
    </source>
</evidence>
<evidence type="ECO:0000313" key="4">
    <source>
        <dbReference type="Proteomes" id="UP001055153"/>
    </source>
</evidence>
<feature type="signal peptide" evidence="2">
    <location>
        <begin position="1"/>
        <end position="17"/>
    </location>
</feature>
<comment type="caution">
    <text evidence="3">The sequence shown here is derived from an EMBL/GenBank/DDBJ whole genome shotgun (WGS) entry which is preliminary data.</text>
</comment>
<keyword evidence="2" id="KW-0732">Signal</keyword>
<dbReference type="EMBL" id="BPQQ01000056">
    <property type="protein sequence ID" value="GJE02435.1"/>
    <property type="molecule type" value="Genomic_DNA"/>
</dbReference>